<dbReference type="AlphaFoldDB" id="A0AAD2D0C7"/>
<accession>A0AAD2D0C7</accession>
<gene>
    <name evidence="2" type="ORF">ECRASSUSDP1_LOCUS16640</name>
</gene>
<keyword evidence="3" id="KW-1185">Reference proteome</keyword>
<organism evidence="2 3">
    <name type="scientific">Euplotes crassus</name>
    <dbReference type="NCBI Taxonomy" id="5936"/>
    <lineage>
        <taxon>Eukaryota</taxon>
        <taxon>Sar</taxon>
        <taxon>Alveolata</taxon>
        <taxon>Ciliophora</taxon>
        <taxon>Intramacronucleata</taxon>
        <taxon>Spirotrichea</taxon>
        <taxon>Hypotrichia</taxon>
        <taxon>Euplotida</taxon>
        <taxon>Euplotidae</taxon>
        <taxon>Moneuplotes</taxon>
    </lineage>
</organism>
<proteinExistence type="predicted"/>
<protein>
    <submittedName>
        <fullName evidence="2">Uncharacterized protein</fullName>
    </submittedName>
</protein>
<name>A0AAD2D0C7_EUPCR</name>
<reference evidence="2" key="1">
    <citation type="submission" date="2023-07" db="EMBL/GenBank/DDBJ databases">
        <authorList>
            <consortium name="AG Swart"/>
            <person name="Singh M."/>
            <person name="Singh A."/>
            <person name="Seah K."/>
            <person name="Emmerich C."/>
        </authorList>
    </citation>
    <scope>NUCLEOTIDE SEQUENCE</scope>
    <source>
        <strain evidence="2">DP1</strain>
    </source>
</reference>
<dbReference type="Proteomes" id="UP001295684">
    <property type="component" value="Unassembled WGS sequence"/>
</dbReference>
<comment type="caution">
    <text evidence="2">The sequence shown here is derived from an EMBL/GenBank/DDBJ whole genome shotgun (WGS) entry which is preliminary data.</text>
</comment>
<sequence>MNVHIHFSKNPDSASENFSRTVVQPSSDKLSDRYAMNKSRFIRSKTESEVLFLEQQFMQDPSWSRKTVQFCKDYLNLGTTQIYKWGFDKKKLFKKYSRIIVKLSNNAKPGSEEYFGAFFSYLRMLNQKKSRKFRKGKNKIKVAEEKEIQPLLCADQKEELGLLNLDKPIDYEHEVDEVLKLVDDQANNCNKRRSDRTHNCSRSNDQMSVVKGIPSESNNHWLDELWREEFNASSYVSSSSDYITPESLFEKDEGNQYFCLTFGSDEELNNTSNAGFKEPLFCDSLGSSSL</sequence>
<feature type="region of interest" description="Disordered" evidence="1">
    <location>
        <begin position="1"/>
        <end position="20"/>
    </location>
</feature>
<feature type="compositionally biased region" description="Polar residues" evidence="1">
    <location>
        <begin position="10"/>
        <end position="20"/>
    </location>
</feature>
<evidence type="ECO:0000313" key="2">
    <source>
        <dbReference type="EMBL" id="CAI2375278.1"/>
    </source>
</evidence>
<evidence type="ECO:0000313" key="3">
    <source>
        <dbReference type="Proteomes" id="UP001295684"/>
    </source>
</evidence>
<dbReference type="EMBL" id="CAMPGE010016742">
    <property type="protein sequence ID" value="CAI2375278.1"/>
    <property type="molecule type" value="Genomic_DNA"/>
</dbReference>
<evidence type="ECO:0000256" key="1">
    <source>
        <dbReference type="SAM" id="MobiDB-lite"/>
    </source>
</evidence>